<dbReference type="EMBL" id="JAJFAZ020000005">
    <property type="protein sequence ID" value="KAI5327278.1"/>
    <property type="molecule type" value="Genomic_DNA"/>
</dbReference>
<reference evidence="2 3" key="1">
    <citation type="journal article" date="2022" name="G3 (Bethesda)">
        <title>Whole-genome sequence and methylome profiling of the almond [Prunus dulcis (Mill.) D.A. Webb] cultivar 'Nonpareil'.</title>
        <authorList>
            <person name="D'Amico-Willman K.M."/>
            <person name="Ouma W.Z."/>
            <person name="Meulia T."/>
            <person name="Sideli G.M."/>
            <person name="Gradziel T.M."/>
            <person name="Fresnedo-Ramirez J."/>
        </authorList>
    </citation>
    <scope>NUCLEOTIDE SEQUENCE [LARGE SCALE GENOMIC DNA]</scope>
    <source>
        <strain evidence="2">Clone GOH B32 T37-40</strain>
    </source>
</reference>
<feature type="compositionally biased region" description="Pro residues" evidence="1">
    <location>
        <begin position="106"/>
        <end position="119"/>
    </location>
</feature>
<evidence type="ECO:0000313" key="3">
    <source>
        <dbReference type="Proteomes" id="UP001054821"/>
    </source>
</evidence>
<keyword evidence="3" id="KW-1185">Reference proteome</keyword>
<dbReference type="AlphaFoldDB" id="A0AAD4Z0F5"/>
<proteinExistence type="predicted"/>
<comment type="caution">
    <text evidence="2">The sequence shown here is derived from an EMBL/GenBank/DDBJ whole genome shotgun (WGS) entry which is preliminary data.</text>
</comment>
<evidence type="ECO:0000313" key="2">
    <source>
        <dbReference type="EMBL" id="KAI5327278.1"/>
    </source>
</evidence>
<feature type="region of interest" description="Disordered" evidence="1">
    <location>
        <begin position="57"/>
        <end position="119"/>
    </location>
</feature>
<gene>
    <name evidence="2" type="ORF">L3X38_026674</name>
</gene>
<sequence length="138" mass="14515">MPITPVVSSSLPPHVTSSSSSAYAPISELSPSVAQARINTTAALLLSSPNLHASAPTSTVPIFTSSAHSPTQTNLAQPPSYLSPIRTYTRNPHRTIVTFPSSDPYTPTPPPPIPPCSPIIPWSPVPKQISTNVILGMQ</sequence>
<dbReference type="Proteomes" id="UP001054821">
    <property type="component" value="Chromosome 5"/>
</dbReference>
<protein>
    <submittedName>
        <fullName evidence="2">Uncharacterized protein</fullName>
    </submittedName>
</protein>
<feature type="region of interest" description="Disordered" evidence="1">
    <location>
        <begin position="1"/>
        <end position="22"/>
    </location>
</feature>
<evidence type="ECO:0000256" key="1">
    <source>
        <dbReference type="SAM" id="MobiDB-lite"/>
    </source>
</evidence>
<organism evidence="2 3">
    <name type="scientific">Prunus dulcis</name>
    <name type="common">Almond</name>
    <name type="synonym">Amygdalus dulcis</name>
    <dbReference type="NCBI Taxonomy" id="3755"/>
    <lineage>
        <taxon>Eukaryota</taxon>
        <taxon>Viridiplantae</taxon>
        <taxon>Streptophyta</taxon>
        <taxon>Embryophyta</taxon>
        <taxon>Tracheophyta</taxon>
        <taxon>Spermatophyta</taxon>
        <taxon>Magnoliopsida</taxon>
        <taxon>eudicotyledons</taxon>
        <taxon>Gunneridae</taxon>
        <taxon>Pentapetalae</taxon>
        <taxon>rosids</taxon>
        <taxon>fabids</taxon>
        <taxon>Rosales</taxon>
        <taxon>Rosaceae</taxon>
        <taxon>Amygdaloideae</taxon>
        <taxon>Amygdaleae</taxon>
        <taxon>Prunus</taxon>
    </lineage>
</organism>
<feature type="compositionally biased region" description="Low complexity" evidence="1">
    <location>
        <begin position="1"/>
        <end position="21"/>
    </location>
</feature>
<accession>A0AAD4Z0F5</accession>
<name>A0AAD4Z0F5_PRUDU</name>
<feature type="compositionally biased region" description="Polar residues" evidence="1">
    <location>
        <begin position="57"/>
        <end position="77"/>
    </location>
</feature>